<reference evidence="2" key="1">
    <citation type="submission" date="2018-05" db="EMBL/GenBank/DDBJ databases">
        <authorList>
            <person name="Lanie J.A."/>
            <person name="Ng W.-L."/>
            <person name="Kazmierczak K.M."/>
            <person name="Andrzejewski T.M."/>
            <person name="Davidsen T.M."/>
            <person name="Wayne K.J."/>
            <person name="Tettelin H."/>
            <person name="Glass J.I."/>
            <person name="Rusch D."/>
            <person name="Podicherti R."/>
            <person name="Tsui H.-C.T."/>
            <person name="Winkler M.E."/>
        </authorList>
    </citation>
    <scope>NUCLEOTIDE SEQUENCE</scope>
</reference>
<organism evidence="2">
    <name type="scientific">marine metagenome</name>
    <dbReference type="NCBI Taxonomy" id="408172"/>
    <lineage>
        <taxon>unclassified sequences</taxon>
        <taxon>metagenomes</taxon>
        <taxon>ecological metagenomes</taxon>
    </lineage>
</organism>
<dbReference type="EMBL" id="UINC01125381">
    <property type="protein sequence ID" value="SVD03168.1"/>
    <property type="molecule type" value="Genomic_DNA"/>
</dbReference>
<evidence type="ECO:0000256" key="1">
    <source>
        <dbReference type="SAM" id="MobiDB-lite"/>
    </source>
</evidence>
<name>A0A382S202_9ZZZZ</name>
<gene>
    <name evidence="2" type="ORF">METZ01_LOCUS356022</name>
</gene>
<sequence length="148" mass="16619">MPDISSSLGANHPNPFNPSTTNPFALPRPAAVRLEIFSALGQHMLLLLDDFRAQGSRECATRPVRQQPHLPWRYHTVQSAHLRGYPLQPPYRHTSPATYLNRRKPAGSDGRAPPDSAKKVTTDPGLDLVPDNKITLKDFFRFADHFDQ</sequence>
<evidence type="ECO:0000313" key="2">
    <source>
        <dbReference type="EMBL" id="SVD03168.1"/>
    </source>
</evidence>
<feature type="region of interest" description="Disordered" evidence="1">
    <location>
        <begin position="84"/>
        <end position="125"/>
    </location>
</feature>
<feature type="region of interest" description="Disordered" evidence="1">
    <location>
        <begin position="1"/>
        <end position="22"/>
    </location>
</feature>
<protein>
    <submittedName>
        <fullName evidence="2">Uncharacterized protein</fullName>
    </submittedName>
</protein>
<accession>A0A382S202</accession>
<dbReference type="AlphaFoldDB" id="A0A382S202"/>
<proteinExistence type="predicted"/>
<feature type="compositionally biased region" description="Low complexity" evidence="1">
    <location>
        <begin position="11"/>
        <end position="22"/>
    </location>
</feature>